<protein>
    <submittedName>
        <fullName evidence="1">Uncharacterized protein</fullName>
    </submittedName>
</protein>
<accession>A0ACB6RJN6</accession>
<reference evidence="1" key="1">
    <citation type="journal article" date="2020" name="Stud. Mycol.">
        <title>101 Dothideomycetes genomes: a test case for predicting lifestyles and emergence of pathogens.</title>
        <authorList>
            <person name="Haridas S."/>
            <person name="Albert R."/>
            <person name="Binder M."/>
            <person name="Bloem J."/>
            <person name="Labutti K."/>
            <person name="Salamov A."/>
            <person name="Andreopoulos B."/>
            <person name="Baker S."/>
            <person name="Barry K."/>
            <person name="Bills G."/>
            <person name="Bluhm B."/>
            <person name="Cannon C."/>
            <person name="Castanera R."/>
            <person name="Culley D."/>
            <person name="Daum C."/>
            <person name="Ezra D."/>
            <person name="Gonzalez J."/>
            <person name="Henrissat B."/>
            <person name="Kuo A."/>
            <person name="Liang C."/>
            <person name="Lipzen A."/>
            <person name="Lutzoni F."/>
            <person name="Magnuson J."/>
            <person name="Mondo S."/>
            <person name="Nolan M."/>
            <person name="Ohm R."/>
            <person name="Pangilinan J."/>
            <person name="Park H.-J."/>
            <person name="Ramirez L."/>
            <person name="Alfaro M."/>
            <person name="Sun H."/>
            <person name="Tritt A."/>
            <person name="Yoshinaga Y."/>
            <person name="Zwiers L.-H."/>
            <person name="Turgeon B."/>
            <person name="Goodwin S."/>
            <person name="Spatafora J."/>
            <person name="Crous P."/>
            <person name="Grigoriev I."/>
        </authorList>
    </citation>
    <scope>NUCLEOTIDE SEQUENCE</scope>
    <source>
        <strain evidence="1">CBS 525.71</strain>
    </source>
</reference>
<dbReference type="EMBL" id="MU006749">
    <property type="protein sequence ID" value="KAF2621979.1"/>
    <property type="molecule type" value="Genomic_DNA"/>
</dbReference>
<evidence type="ECO:0000313" key="2">
    <source>
        <dbReference type="Proteomes" id="UP000799754"/>
    </source>
</evidence>
<sequence length="1067" mass="119082">MRLLEYREDGELSITANVVDEDAIPPYAILSHTWGAEAEEVTFEDLAKNAGKDKPGYKKIELCGEQAKRDGLHHFWIDTCCIDKANKAEHSLAIQSMFRWYHNAARCYVYLSDVSASLCHGANKEAELSQWDSQFRQSKWFTRGWTLQELLAPGSVEFFSQEWTKLGDKISLAQMVHEITGIQTLALEGAPLSNFLVNERLRWKEARETKREEDRAYSLLGIFDVELAPIYGEGAARAFKRLMDEINKLERCVQDARHTDPRDDKKRIEETKGGLLAGSYRWVLDDTTFRQWQRDPRSRLLWVKGDPGKGKTMLLCGIIDELHRSLPKTALLAYFFCQATDSRINNAAAVLRGLLYMLVSQQPALVSHVRKKHDHAGKALFEDANAWVALTEIFADVIRDPQLRATYLIIDALDECVTDLPKLLHFIAKQTSASSRVKWIVSSRNWPEIEVQLEQAGNMVRLSLELNAESVSAAVSVFIQHKVFQLAHQRKYDQQTQDAVLKRLTANADGTFLWVALVCQDLQTTARRNVLKKLDTFPPGLNALYERMMQQISVSDDAELCKQLLALAALVYRPVTLEELVALAEPLEDIADEAEVREIIGLCGSFLCLRGDIVYFVHQSAQDFLFAKAYNEIFPQGVKSTHHVIFSRSLALLSRTLQRDMYGLEALGTAIEDVQPPKPDPLAASRYLCVYWIDHLYNSKLESWADDSGDLEVTGAVNEFIKQKYLYWLEGLSLCRSMGNGVVLMAKLCSLVKDLNDDNELAKLVQDASRFIMYHKGVIENYPLQTYASALLFSPTGSVIRQLFKHEEPNEIAIRPRTSAGWSACLQTLEGHSNWCKSVAFSHNSSKLASASHDKTVKIWDASSGACLQTLKGHSDYVDKLASASDDKTVKIWDASSGACLQTLKGHGGDVTLVAFSHDSSKLASVSDDNTVKVWDASSGACLQTLKGHSDYVGSVAFSHDSSKLASASDDKTVKMWDASSGACLQTLKGHGSRVNSVAFSHDSSKLASASHDKTVKVWDASSGACLQTLNVEEPLLYTAPELLANSLPQKPLRQNPLRQNLSTLSF</sequence>
<organism evidence="1 2">
    <name type="scientific">Macroventuria anomochaeta</name>
    <dbReference type="NCBI Taxonomy" id="301207"/>
    <lineage>
        <taxon>Eukaryota</taxon>
        <taxon>Fungi</taxon>
        <taxon>Dikarya</taxon>
        <taxon>Ascomycota</taxon>
        <taxon>Pezizomycotina</taxon>
        <taxon>Dothideomycetes</taxon>
        <taxon>Pleosporomycetidae</taxon>
        <taxon>Pleosporales</taxon>
        <taxon>Pleosporineae</taxon>
        <taxon>Didymellaceae</taxon>
        <taxon>Macroventuria</taxon>
    </lineage>
</organism>
<keyword evidence="2" id="KW-1185">Reference proteome</keyword>
<dbReference type="Proteomes" id="UP000799754">
    <property type="component" value="Unassembled WGS sequence"/>
</dbReference>
<proteinExistence type="predicted"/>
<gene>
    <name evidence="1" type="ORF">BU25DRAFT_452376</name>
</gene>
<comment type="caution">
    <text evidence="1">The sequence shown here is derived from an EMBL/GenBank/DDBJ whole genome shotgun (WGS) entry which is preliminary data.</text>
</comment>
<name>A0ACB6RJN6_9PLEO</name>
<evidence type="ECO:0000313" key="1">
    <source>
        <dbReference type="EMBL" id="KAF2621979.1"/>
    </source>
</evidence>